<evidence type="ECO:0000256" key="3">
    <source>
        <dbReference type="ARBA" id="ARBA00023082"/>
    </source>
</evidence>
<feature type="compositionally biased region" description="Acidic residues" evidence="5">
    <location>
        <begin position="104"/>
        <end position="122"/>
    </location>
</feature>
<dbReference type="InterPro" id="IPR013249">
    <property type="entry name" value="RNA_pol_sigma70_r4_t2"/>
</dbReference>
<accession>A0A917CB67</accession>
<evidence type="ECO:0000256" key="4">
    <source>
        <dbReference type="ARBA" id="ARBA00023163"/>
    </source>
</evidence>
<dbReference type="AlphaFoldDB" id="A0A917CB67"/>
<dbReference type="InterPro" id="IPR013325">
    <property type="entry name" value="RNA_pol_sigma_r2"/>
</dbReference>
<dbReference type="Gene3D" id="1.10.10.10">
    <property type="entry name" value="Winged helix-like DNA-binding domain superfamily/Winged helix DNA-binding domain"/>
    <property type="match status" value="1"/>
</dbReference>
<feature type="domain" description="RNA polymerase sigma factor 70 region 4 type 2" evidence="6">
    <location>
        <begin position="132"/>
        <end position="182"/>
    </location>
</feature>
<evidence type="ECO:0000313" key="8">
    <source>
        <dbReference type="Proteomes" id="UP000606044"/>
    </source>
</evidence>
<organism evidence="7 8">
    <name type="scientific">Azorhizobium oxalatiphilum</name>
    <dbReference type="NCBI Taxonomy" id="980631"/>
    <lineage>
        <taxon>Bacteria</taxon>
        <taxon>Pseudomonadati</taxon>
        <taxon>Pseudomonadota</taxon>
        <taxon>Alphaproteobacteria</taxon>
        <taxon>Hyphomicrobiales</taxon>
        <taxon>Xanthobacteraceae</taxon>
        <taxon>Azorhizobium</taxon>
    </lineage>
</organism>
<dbReference type="GO" id="GO:0016987">
    <property type="term" value="F:sigma factor activity"/>
    <property type="evidence" value="ECO:0007669"/>
    <property type="project" value="UniProtKB-KW"/>
</dbReference>
<evidence type="ECO:0000313" key="7">
    <source>
        <dbReference type="EMBL" id="GGF82924.1"/>
    </source>
</evidence>
<comment type="caution">
    <text evidence="7">The sequence shown here is derived from an EMBL/GenBank/DDBJ whole genome shotgun (WGS) entry which is preliminary data.</text>
</comment>
<reference evidence="7" key="2">
    <citation type="submission" date="2020-09" db="EMBL/GenBank/DDBJ databases">
        <authorList>
            <person name="Sun Q."/>
            <person name="Sedlacek I."/>
        </authorList>
    </citation>
    <scope>NUCLEOTIDE SEQUENCE</scope>
    <source>
        <strain evidence="7">CCM 7897</strain>
    </source>
</reference>
<evidence type="ECO:0000256" key="1">
    <source>
        <dbReference type="ARBA" id="ARBA00010641"/>
    </source>
</evidence>
<reference evidence="7" key="1">
    <citation type="journal article" date="2014" name="Int. J. Syst. Evol. Microbiol.">
        <title>Complete genome sequence of Corynebacterium casei LMG S-19264T (=DSM 44701T), isolated from a smear-ripened cheese.</title>
        <authorList>
            <consortium name="US DOE Joint Genome Institute (JGI-PGF)"/>
            <person name="Walter F."/>
            <person name="Albersmeier A."/>
            <person name="Kalinowski J."/>
            <person name="Ruckert C."/>
        </authorList>
    </citation>
    <scope>NUCLEOTIDE SEQUENCE</scope>
    <source>
        <strain evidence="7">CCM 7897</strain>
    </source>
</reference>
<keyword evidence="3" id="KW-0731">Sigma factor</keyword>
<dbReference type="Pfam" id="PF08281">
    <property type="entry name" value="Sigma70_r4_2"/>
    <property type="match status" value="1"/>
</dbReference>
<sequence length="190" mass="21592">MGAVARHGTGTAVTRSERLRPIIADVADRRLDAMERLYQLSSPKLYGLCLRILRRPELAKSALKTAYLKIWKGARTLPADLDPLYWMVCIVRESALETARTNEDAGESWEPFEVEEPAEDPLAEGTHSDQLKRLLACLGTLSEERRRMVLLAFYDGWSREALSVYFDAPMHTVNTWLKRSVAEIDEQLSK</sequence>
<dbReference type="Gene3D" id="1.10.1740.10">
    <property type="match status" value="1"/>
</dbReference>
<evidence type="ECO:0000256" key="5">
    <source>
        <dbReference type="SAM" id="MobiDB-lite"/>
    </source>
</evidence>
<dbReference type="GO" id="GO:0006352">
    <property type="term" value="P:DNA-templated transcription initiation"/>
    <property type="evidence" value="ECO:0007669"/>
    <property type="project" value="InterPro"/>
</dbReference>
<dbReference type="Proteomes" id="UP000606044">
    <property type="component" value="Unassembled WGS sequence"/>
</dbReference>
<dbReference type="PANTHER" id="PTHR43133:SF62">
    <property type="entry name" value="RNA POLYMERASE SIGMA FACTOR SIGZ"/>
    <property type="match status" value="1"/>
</dbReference>
<dbReference type="GO" id="GO:0003677">
    <property type="term" value="F:DNA binding"/>
    <property type="evidence" value="ECO:0007669"/>
    <property type="project" value="InterPro"/>
</dbReference>
<evidence type="ECO:0000259" key="6">
    <source>
        <dbReference type="Pfam" id="PF08281"/>
    </source>
</evidence>
<gene>
    <name evidence="7" type="ORF">GCM10007301_48820</name>
</gene>
<evidence type="ECO:0000256" key="2">
    <source>
        <dbReference type="ARBA" id="ARBA00023015"/>
    </source>
</evidence>
<dbReference type="InterPro" id="IPR013324">
    <property type="entry name" value="RNA_pol_sigma_r3/r4-like"/>
</dbReference>
<dbReference type="EMBL" id="BMCT01000009">
    <property type="protein sequence ID" value="GGF82924.1"/>
    <property type="molecule type" value="Genomic_DNA"/>
</dbReference>
<dbReference type="SUPFAM" id="SSF88659">
    <property type="entry name" value="Sigma3 and sigma4 domains of RNA polymerase sigma factors"/>
    <property type="match status" value="1"/>
</dbReference>
<comment type="similarity">
    <text evidence="1">Belongs to the sigma-70 factor family. ECF subfamily.</text>
</comment>
<proteinExistence type="inferred from homology"/>
<dbReference type="InterPro" id="IPR036388">
    <property type="entry name" value="WH-like_DNA-bd_sf"/>
</dbReference>
<keyword evidence="2" id="KW-0805">Transcription regulation</keyword>
<feature type="region of interest" description="Disordered" evidence="5">
    <location>
        <begin position="102"/>
        <end position="126"/>
    </location>
</feature>
<dbReference type="InterPro" id="IPR039425">
    <property type="entry name" value="RNA_pol_sigma-70-like"/>
</dbReference>
<dbReference type="PANTHER" id="PTHR43133">
    <property type="entry name" value="RNA POLYMERASE ECF-TYPE SIGMA FACTO"/>
    <property type="match status" value="1"/>
</dbReference>
<dbReference type="SUPFAM" id="SSF88946">
    <property type="entry name" value="Sigma2 domain of RNA polymerase sigma factors"/>
    <property type="match status" value="1"/>
</dbReference>
<name>A0A917CB67_9HYPH</name>
<protein>
    <submittedName>
        <fullName evidence="7">RNA polymerase sigma factor</fullName>
    </submittedName>
</protein>
<keyword evidence="8" id="KW-1185">Reference proteome</keyword>
<keyword evidence="4" id="KW-0804">Transcription</keyword>